<evidence type="ECO:0000259" key="3">
    <source>
        <dbReference type="Pfam" id="PF11774"/>
    </source>
</evidence>
<feature type="compositionally biased region" description="Basic residues" evidence="2">
    <location>
        <begin position="53"/>
        <end position="68"/>
    </location>
</feature>
<evidence type="ECO:0000256" key="1">
    <source>
        <dbReference type="ARBA" id="ARBA00023125"/>
    </source>
</evidence>
<dbReference type="Pfam" id="PF11774">
    <property type="entry name" value="Lsr2"/>
    <property type="match status" value="1"/>
</dbReference>
<dbReference type="OrthoDB" id="4113332at2"/>
<organism evidence="5 6">
    <name type="scientific">Bogoriella caseilytica</name>
    <dbReference type="NCBI Taxonomy" id="56055"/>
    <lineage>
        <taxon>Bacteria</taxon>
        <taxon>Bacillati</taxon>
        <taxon>Actinomycetota</taxon>
        <taxon>Actinomycetes</taxon>
        <taxon>Micrococcales</taxon>
        <taxon>Bogoriellaceae</taxon>
        <taxon>Bogoriella</taxon>
    </lineage>
</organism>
<protein>
    <submittedName>
        <fullName evidence="5">Lsr2 protein</fullName>
    </submittedName>
</protein>
<keyword evidence="6" id="KW-1185">Reference proteome</keyword>
<dbReference type="AlphaFoldDB" id="A0A3N2BDW2"/>
<evidence type="ECO:0000313" key="6">
    <source>
        <dbReference type="Proteomes" id="UP000280668"/>
    </source>
</evidence>
<gene>
    <name evidence="5" type="ORF">EDD31_1597</name>
</gene>
<evidence type="ECO:0000256" key="2">
    <source>
        <dbReference type="SAM" id="MobiDB-lite"/>
    </source>
</evidence>
<feature type="region of interest" description="Disordered" evidence="2">
    <location>
        <begin position="53"/>
        <end position="80"/>
    </location>
</feature>
<dbReference type="EMBL" id="RKHK01000001">
    <property type="protein sequence ID" value="ROR73224.1"/>
    <property type="molecule type" value="Genomic_DNA"/>
</dbReference>
<name>A0A3N2BDW2_9MICO</name>
<comment type="caution">
    <text evidence="5">The sequence shown here is derived from an EMBL/GenBank/DDBJ whole genome shotgun (WGS) entry which is preliminary data.</text>
</comment>
<keyword evidence="1" id="KW-0238">DNA-binding</keyword>
<evidence type="ECO:0000259" key="4">
    <source>
        <dbReference type="Pfam" id="PF23359"/>
    </source>
</evidence>
<dbReference type="Pfam" id="PF23359">
    <property type="entry name" value="Lsr2_DNA-bd"/>
    <property type="match status" value="1"/>
</dbReference>
<dbReference type="Proteomes" id="UP000280668">
    <property type="component" value="Unassembled WGS sequence"/>
</dbReference>
<dbReference type="InterPro" id="IPR055370">
    <property type="entry name" value="Lsr2_DNA-bd"/>
</dbReference>
<feature type="domain" description="Lsr2 dimerization" evidence="3">
    <location>
        <begin position="1"/>
        <end position="58"/>
    </location>
</feature>
<dbReference type="GO" id="GO:0003677">
    <property type="term" value="F:DNA binding"/>
    <property type="evidence" value="ECO:0007669"/>
    <property type="project" value="UniProtKB-KW"/>
</dbReference>
<accession>A0A3N2BDW2</accession>
<dbReference type="Gene3D" id="4.10.320.10">
    <property type="entry name" value="E3-binding domain"/>
    <property type="match status" value="1"/>
</dbReference>
<dbReference type="InterPro" id="IPR042261">
    <property type="entry name" value="Lsr2-like_dimerization"/>
</dbReference>
<dbReference type="RefSeq" id="WP_123303672.1">
    <property type="nucleotide sequence ID" value="NZ_RKHK01000001.1"/>
</dbReference>
<feature type="domain" description="Lsr2 DNA-binding" evidence="4">
    <location>
        <begin position="74"/>
        <end position="109"/>
    </location>
</feature>
<dbReference type="GO" id="GO:0016746">
    <property type="term" value="F:acyltransferase activity"/>
    <property type="evidence" value="ECO:0007669"/>
    <property type="project" value="InterPro"/>
</dbReference>
<dbReference type="InterPro" id="IPR024412">
    <property type="entry name" value="Lsr2_dim_dom"/>
</dbReference>
<reference evidence="5 6" key="1">
    <citation type="submission" date="2018-11" db="EMBL/GenBank/DDBJ databases">
        <title>Sequencing the genomes of 1000 actinobacteria strains.</title>
        <authorList>
            <person name="Klenk H.-P."/>
        </authorList>
    </citation>
    <scope>NUCLEOTIDE SEQUENCE [LARGE SCALE GENOMIC DNA]</scope>
    <source>
        <strain evidence="5 6">DSM 11294</strain>
    </source>
</reference>
<dbReference type="Gene3D" id="3.30.60.230">
    <property type="entry name" value="Lsr2, dimerization domain"/>
    <property type="match status" value="1"/>
</dbReference>
<sequence length="111" mass="11898">MAQKVQIQLIDDVDGTPAVETITFGLDGVSYEIDVNEKHAGELREALSTWVGHARRSGGRRTTGRRGARAAGGSASDAGKIRDWAKSNGYKVSERGRIPADIREAYAKANG</sequence>
<feature type="compositionally biased region" description="Low complexity" evidence="2">
    <location>
        <begin position="69"/>
        <end position="78"/>
    </location>
</feature>
<proteinExistence type="predicted"/>
<dbReference type="InterPro" id="IPR036625">
    <property type="entry name" value="E3-bd_dom_sf"/>
</dbReference>
<evidence type="ECO:0000313" key="5">
    <source>
        <dbReference type="EMBL" id="ROR73224.1"/>
    </source>
</evidence>